<keyword evidence="4 5" id="KW-0472">Membrane</keyword>
<dbReference type="InterPro" id="IPR023352">
    <property type="entry name" value="MAPEG-like_dom_sf"/>
</dbReference>
<dbReference type="Gene3D" id="1.20.120.550">
    <property type="entry name" value="Membrane associated eicosanoid/glutathione metabolism-like domain"/>
    <property type="match status" value="1"/>
</dbReference>
<accession>A0ABW3FB09</accession>
<evidence type="ECO:0000256" key="1">
    <source>
        <dbReference type="ARBA" id="ARBA00004370"/>
    </source>
</evidence>
<feature type="transmembrane region" description="Helical" evidence="5">
    <location>
        <begin position="102"/>
        <end position="128"/>
    </location>
</feature>
<keyword evidence="3 5" id="KW-1133">Transmembrane helix</keyword>
<dbReference type="RefSeq" id="WP_377211485.1">
    <property type="nucleotide sequence ID" value="NZ_JBHTJV010000003.1"/>
</dbReference>
<dbReference type="PANTHER" id="PTHR35814">
    <property type="match status" value="1"/>
</dbReference>
<keyword evidence="2 5" id="KW-0812">Transmembrane</keyword>
<evidence type="ECO:0000256" key="5">
    <source>
        <dbReference type="SAM" id="Phobius"/>
    </source>
</evidence>
<organism evidence="6 7">
    <name type="scientific">Pseudahrensia aquimaris</name>
    <dbReference type="NCBI Taxonomy" id="744461"/>
    <lineage>
        <taxon>Bacteria</taxon>
        <taxon>Pseudomonadati</taxon>
        <taxon>Pseudomonadota</taxon>
        <taxon>Alphaproteobacteria</taxon>
        <taxon>Hyphomicrobiales</taxon>
        <taxon>Ahrensiaceae</taxon>
        <taxon>Pseudahrensia</taxon>
    </lineage>
</organism>
<dbReference type="PANTHER" id="PTHR35814:SF1">
    <property type="entry name" value="GLUTATHIONE S-TRANSFERASE-RELATED"/>
    <property type="match status" value="1"/>
</dbReference>
<evidence type="ECO:0000256" key="3">
    <source>
        <dbReference type="ARBA" id="ARBA00022989"/>
    </source>
</evidence>
<gene>
    <name evidence="6" type="ORF">ACFQ14_04390</name>
</gene>
<reference evidence="7" key="1">
    <citation type="journal article" date="2019" name="Int. J. Syst. Evol. Microbiol.">
        <title>The Global Catalogue of Microorganisms (GCM) 10K type strain sequencing project: providing services to taxonomists for standard genome sequencing and annotation.</title>
        <authorList>
            <consortium name="The Broad Institute Genomics Platform"/>
            <consortium name="The Broad Institute Genome Sequencing Center for Infectious Disease"/>
            <person name="Wu L."/>
            <person name="Ma J."/>
        </authorList>
    </citation>
    <scope>NUCLEOTIDE SEQUENCE [LARGE SCALE GENOMIC DNA]</scope>
    <source>
        <strain evidence="7">CCUG 60023</strain>
    </source>
</reference>
<dbReference type="EMBL" id="JBHTJV010000003">
    <property type="protein sequence ID" value="MFD0915636.1"/>
    <property type="molecule type" value="Genomic_DNA"/>
</dbReference>
<dbReference type="InterPro" id="IPR001129">
    <property type="entry name" value="Membr-assoc_MAPEG"/>
</dbReference>
<dbReference type="Proteomes" id="UP001597101">
    <property type="component" value="Unassembled WGS sequence"/>
</dbReference>
<evidence type="ECO:0000256" key="2">
    <source>
        <dbReference type="ARBA" id="ARBA00022692"/>
    </source>
</evidence>
<evidence type="ECO:0000313" key="6">
    <source>
        <dbReference type="EMBL" id="MFD0915636.1"/>
    </source>
</evidence>
<comment type="subcellular location">
    <subcellularLocation>
        <location evidence="1">Membrane</location>
    </subcellularLocation>
</comment>
<sequence length="131" mass="14803">MPLPITTLYTAITIFMVVGLALRVIGYRRLQRIALGDGGREELQKRISAHSNLTENAPFFIIALGLLEWHGLGSIWLHGAGLTWLIARFLHPLGVERRYPKIPLRVISMGLTLTLHMSSSLLLLWFAWQSM</sequence>
<protein>
    <submittedName>
        <fullName evidence="6">MAPEG family protein</fullName>
    </submittedName>
</protein>
<evidence type="ECO:0000256" key="4">
    <source>
        <dbReference type="ARBA" id="ARBA00023136"/>
    </source>
</evidence>
<keyword evidence="7" id="KW-1185">Reference proteome</keyword>
<comment type="caution">
    <text evidence="6">The sequence shown here is derived from an EMBL/GenBank/DDBJ whole genome shotgun (WGS) entry which is preliminary data.</text>
</comment>
<proteinExistence type="predicted"/>
<feature type="transmembrane region" description="Helical" evidence="5">
    <location>
        <begin position="6"/>
        <end position="26"/>
    </location>
</feature>
<dbReference type="Pfam" id="PF01124">
    <property type="entry name" value="MAPEG"/>
    <property type="match status" value="1"/>
</dbReference>
<evidence type="ECO:0000313" key="7">
    <source>
        <dbReference type="Proteomes" id="UP001597101"/>
    </source>
</evidence>
<dbReference type="SUPFAM" id="SSF161084">
    <property type="entry name" value="MAPEG domain-like"/>
    <property type="match status" value="1"/>
</dbReference>
<name>A0ABW3FB09_9HYPH</name>